<protein>
    <submittedName>
        <fullName evidence="3">Cbb3-type cytochrome oxidase assembly protein CcoS</fullName>
    </submittedName>
</protein>
<keyword evidence="2" id="KW-1133">Transmembrane helix</keyword>
<dbReference type="EMBL" id="SACT01000013">
    <property type="protein sequence ID" value="RVT47713.1"/>
    <property type="molecule type" value="Genomic_DNA"/>
</dbReference>
<keyword evidence="2" id="KW-0812">Transmembrane</keyword>
<keyword evidence="4" id="KW-1185">Reference proteome</keyword>
<feature type="compositionally biased region" description="Polar residues" evidence="1">
    <location>
        <begin position="54"/>
        <end position="71"/>
    </location>
</feature>
<dbReference type="RefSeq" id="WP_128201383.1">
    <property type="nucleotide sequence ID" value="NZ_SACT01000013.1"/>
</dbReference>
<feature type="transmembrane region" description="Helical" evidence="2">
    <location>
        <begin position="6"/>
        <end position="27"/>
    </location>
</feature>
<dbReference type="Pfam" id="PF03597">
    <property type="entry name" value="FixS"/>
    <property type="match status" value="1"/>
</dbReference>
<reference evidence="3 4" key="1">
    <citation type="submission" date="2019-01" db="EMBL/GenBank/DDBJ databases">
        <authorList>
            <person name="Chen W.-M."/>
        </authorList>
    </citation>
    <scope>NUCLEOTIDE SEQUENCE [LARGE SCALE GENOMIC DNA]</scope>
    <source>
        <strain evidence="3 4">ICH-3</strain>
    </source>
</reference>
<evidence type="ECO:0000256" key="2">
    <source>
        <dbReference type="SAM" id="Phobius"/>
    </source>
</evidence>
<dbReference type="AlphaFoldDB" id="A0A3S2WWQ2"/>
<dbReference type="PANTHER" id="PTHR41532:SF1">
    <property type="entry name" value="FIXS PROTEIN"/>
    <property type="match status" value="1"/>
</dbReference>
<accession>A0A3S2WWQ2</accession>
<dbReference type="OrthoDB" id="9802763at2"/>
<evidence type="ECO:0000256" key="1">
    <source>
        <dbReference type="SAM" id="MobiDB-lite"/>
    </source>
</evidence>
<dbReference type="InterPro" id="IPR004714">
    <property type="entry name" value="Cyt_oxidase_maturation_cbb3"/>
</dbReference>
<name>A0A3S2WWQ2_9BURK</name>
<comment type="caution">
    <text evidence="3">The sequence shown here is derived from an EMBL/GenBank/DDBJ whole genome shotgun (WGS) entry which is preliminary data.</text>
</comment>
<gene>
    <name evidence="3" type="primary">ccoS</name>
    <name evidence="3" type="ORF">ENE75_23725</name>
</gene>
<dbReference type="Proteomes" id="UP000288178">
    <property type="component" value="Unassembled WGS sequence"/>
</dbReference>
<evidence type="ECO:0000313" key="4">
    <source>
        <dbReference type="Proteomes" id="UP000288178"/>
    </source>
</evidence>
<feature type="region of interest" description="Disordered" evidence="1">
    <location>
        <begin position="45"/>
        <end position="71"/>
    </location>
</feature>
<sequence>MDILYLLIPLSAVLVLAILGVFGWALFRGQFEDLEGEGARILESESATVDADQSMLQRTEEQSPTARNVSS</sequence>
<dbReference type="NCBIfam" id="TIGR00847">
    <property type="entry name" value="ccoS"/>
    <property type="match status" value="1"/>
</dbReference>
<dbReference type="PANTHER" id="PTHR41532">
    <property type="entry name" value="FIXS PROTEIN"/>
    <property type="match status" value="1"/>
</dbReference>
<organism evidence="3 4">
    <name type="scientific">Rubrivivax albus</name>
    <dbReference type="NCBI Taxonomy" id="2499835"/>
    <lineage>
        <taxon>Bacteria</taxon>
        <taxon>Pseudomonadati</taxon>
        <taxon>Pseudomonadota</taxon>
        <taxon>Betaproteobacteria</taxon>
        <taxon>Burkholderiales</taxon>
        <taxon>Sphaerotilaceae</taxon>
        <taxon>Rubrivivax</taxon>
    </lineage>
</organism>
<keyword evidence="2" id="KW-0472">Membrane</keyword>
<evidence type="ECO:0000313" key="3">
    <source>
        <dbReference type="EMBL" id="RVT47713.1"/>
    </source>
</evidence>
<proteinExistence type="predicted"/>